<dbReference type="EMBL" id="JWZX01002881">
    <property type="protein sequence ID" value="KOO26207.1"/>
    <property type="molecule type" value="Genomic_DNA"/>
</dbReference>
<evidence type="ECO:0000313" key="3">
    <source>
        <dbReference type="Proteomes" id="UP000037460"/>
    </source>
</evidence>
<name>A0A0M0JIP5_9EUKA</name>
<sequence>MWQRVFGEAGSCLKWSIILWSLWSAHVVFNILGPICDIFHISIFNLEIFEVGIIHLTLVELVGIANLSLITYLVCTTRSKVLATCTQPDNKAKLTALVAECESAPPESRMMMRMFKIYPAVQEMMAVPLREYGFKPEGLMEAMYQIKAFELEDPSIAADTAKLVRAITGDMSDFA</sequence>
<proteinExistence type="predicted"/>
<dbReference type="AlphaFoldDB" id="A0A0M0JIP5"/>
<gene>
    <name evidence="2" type="ORF">Ctob_000163</name>
</gene>
<dbReference type="InterPro" id="IPR026317">
    <property type="entry name" value="P_C10"/>
</dbReference>
<feature type="transmembrane region" description="Helical" evidence="1">
    <location>
        <begin position="52"/>
        <end position="74"/>
    </location>
</feature>
<reference evidence="3" key="1">
    <citation type="journal article" date="2015" name="PLoS Genet.">
        <title>Genome Sequence and Transcriptome Analyses of Chrysochromulina tobin: Metabolic Tools for Enhanced Algal Fitness in the Prominent Order Prymnesiales (Haptophyceae).</title>
        <authorList>
            <person name="Hovde B.T."/>
            <person name="Deodato C.R."/>
            <person name="Hunsperger H.M."/>
            <person name="Ryken S.A."/>
            <person name="Yost W."/>
            <person name="Jha R.K."/>
            <person name="Patterson J."/>
            <person name="Monnat R.J. Jr."/>
            <person name="Barlow S.B."/>
            <person name="Starkenburg S.R."/>
            <person name="Cattolico R.A."/>
        </authorList>
    </citation>
    <scope>NUCLEOTIDE SEQUENCE</scope>
    <source>
        <strain evidence="3">CCMP291</strain>
    </source>
</reference>
<keyword evidence="1" id="KW-0812">Transmembrane</keyword>
<keyword evidence="3" id="KW-1185">Reference proteome</keyword>
<accession>A0A0M0JIP5</accession>
<feature type="transmembrane region" description="Helical" evidence="1">
    <location>
        <begin position="12"/>
        <end position="32"/>
    </location>
</feature>
<protein>
    <submittedName>
        <fullName evidence="2">Uncharacterized protein</fullName>
    </submittedName>
</protein>
<dbReference type="Proteomes" id="UP000037460">
    <property type="component" value="Unassembled WGS sequence"/>
</dbReference>
<organism evidence="2 3">
    <name type="scientific">Chrysochromulina tobinii</name>
    <dbReference type="NCBI Taxonomy" id="1460289"/>
    <lineage>
        <taxon>Eukaryota</taxon>
        <taxon>Haptista</taxon>
        <taxon>Haptophyta</taxon>
        <taxon>Prymnesiophyceae</taxon>
        <taxon>Prymnesiales</taxon>
        <taxon>Chrysochromulinaceae</taxon>
        <taxon>Chrysochromulina</taxon>
    </lineage>
</organism>
<evidence type="ECO:0000313" key="2">
    <source>
        <dbReference type="EMBL" id="KOO26207.1"/>
    </source>
</evidence>
<comment type="caution">
    <text evidence="2">The sequence shown here is derived from an EMBL/GenBank/DDBJ whole genome shotgun (WGS) entry which is preliminary data.</text>
</comment>
<keyword evidence="1" id="KW-1133">Transmembrane helix</keyword>
<dbReference type="Pfam" id="PF14974">
    <property type="entry name" value="P_C10"/>
    <property type="match status" value="1"/>
</dbReference>
<evidence type="ECO:0000256" key="1">
    <source>
        <dbReference type="SAM" id="Phobius"/>
    </source>
</evidence>
<keyword evidence="1" id="KW-0472">Membrane</keyword>